<name>A0A226EW44_FOLCA</name>
<sequence length="231" mass="26773">MFSYIFNYLTCYFRSTFVFGEMFNSMEDMFKEMEQSMKDIDSFFQDLGNLDGFIGSHQEDLPSLPMPLQKSDENVRNWVLKEPEKVPILDKSEKIDKDLDDLFTNSVLPLTDLPEAPKDIVPSPPTARSSQTPRWGDIQSSFERVYSTHSFKNGRWEGKIIKENNNGKEITSYSRNGDTGEQVETTEFIPNTSAPPESTFNENRLIHPGDKEQQQAFNPFQIFERLFKPRL</sequence>
<dbReference type="OMA" id="GQRHENT"/>
<accession>A0A226EW44</accession>
<gene>
    <name evidence="2" type="ORF">Fcan01_02382</name>
</gene>
<evidence type="ECO:0000313" key="2">
    <source>
        <dbReference type="EMBL" id="OXA61865.1"/>
    </source>
</evidence>
<evidence type="ECO:0000313" key="3">
    <source>
        <dbReference type="Proteomes" id="UP000198287"/>
    </source>
</evidence>
<organism evidence="2 3">
    <name type="scientific">Folsomia candida</name>
    <name type="common">Springtail</name>
    <dbReference type="NCBI Taxonomy" id="158441"/>
    <lineage>
        <taxon>Eukaryota</taxon>
        <taxon>Metazoa</taxon>
        <taxon>Ecdysozoa</taxon>
        <taxon>Arthropoda</taxon>
        <taxon>Hexapoda</taxon>
        <taxon>Collembola</taxon>
        <taxon>Entomobryomorpha</taxon>
        <taxon>Isotomoidea</taxon>
        <taxon>Isotomidae</taxon>
        <taxon>Proisotominae</taxon>
        <taxon>Folsomia</taxon>
    </lineage>
</organism>
<dbReference type="OrthoDB" id="10587835at2759"/>
<feature type="region of interest" description="Disordered" evidence="1">
    <location>
        <begin position="114"/>
        <end position="134"/>
    </location>
</feature>
<protein>
    <submittedName>
        <fullName evidence="2">Uncharacterized protein</fullName>
    </submittedName>
</protein>
<proteinExistence type="predicted"/>
<dbReference type="AlphaFoldDB" id="A0A226EW44"/>
<evidence type="ECO:0000256" key="1">
    <source>
        <dbReference type="SAM" id="MobiDB-lite"/>
    </source>
</evidence>
<keyword evidence="3" id="KW-1185">Reference proteome</keyword>
<dbReference type="EMBL" id="LNIX01000001">
    <property type="protein sequence ID" value="OXA61865.1"/>
    <property type="molecule type" value="Genomic_DNA"/>
</dbReference>
<dbReference type="Proteomes" id="UP000198287">
    <property type="component" value="Unassembled WGS sequence"/>
</dbReference>
<comment type="caution">
    <text evidence="2">The sequence shown here is derived from an EMBL/GenBank/DDBJ whole genome shotgun (WGS) entry which is preliminary data.</text>
</comment>
<reference evidence="2 3" key="1">
    <citation type="submission" date="2015-12" db="EMBL/GenBank/DDBJ databases">
        <title>The genome of Folsomia candida.</title>
        <authorList>
            <person name="Faddeeva A."/>
            <person name="Derks M.F."/>
            <person name="Anvar Y."/>
            <person name="Smit S."/>
            <person name="Van Straalen N."/>
            <person name="Roelofs D."/>
        </authorList>
    </citation>
    <scope>NUCLEOTIDE SEQUENCE [LARGE SCALE GENOMIC DNA]</scope>
    <source>
        <strain evidence="2 3">VU population</strain>
        <tissue evidence="2">Whole body</tissue>
    </source>
</reference>